<proteinExistence type="predicted"/>
<comment type="caution">
    <text evidence="2">The sequence shown here is derived from an EMBL/GenBank/DDBJ whole genome shotgun (WGS) entry which is preliminary data.</text>
</comment>
<dbReference type="Proteomes" id="UP000621799">
    <property type="component" value="Unassembled WGS sequence"/>
</dbReference>
<dbReference type="Pfam" id="PF05368">
    <property type="entry name" value="NmrA"/>
    <property type="match status" value="1"/>
</dbReference>
<dbReference type="PANTHER" id="PTHR43162:SF1">
    <property type="entry name" value="PRESTALK A DIFFERENTIATION PROTEIN A"/>
    <property type="match status" value="1"/>
</dbReference>
<reference evidence="2" key="1">
    <citation type="submission" date="2020-10" db="EMBL/GenBank/DDBJ databases">
        <authorList>
            <person name="Castelo-Branco R."/>
            <person name="Eusebio N."/>
            <person name="Adriana R."/>
            <person name="Vieira A."/>
            <person name="Brugerolle De Fraissinette N."/>
            <person name="Rezende De Castro R."/>
            <person name="Schneider M.P."/>
            <person name="Vasconcelos V."/>
            <person name="Leao P.N."/>
        </authorList>
    </citation>
    <scope>NUCLEOTIDE SEQUENCE</scope>
    <source>
        <strain evidence="2">LEGE 11467</strain>
    </source>
</reference>
<dbReference type="InterPro" id="IPR036291">
    <property type="entry name" value="NAD(P)-bd_dom_sf"/>
</dbReference>
<dbReference type="InterPro" id="IPR008030">
    <property type="entry name" value="NmrA-like"/>
</dbReference>
<dbReference type="SUPFAM" id="SSF51735">
    <property type="entry name" value="NAD(P)-binding Rossmann-fold domains"/>
    <property type="match status" value="1"/>
</dbReference>
<evidence type="ECO:0000259" key="1">
    <source>
        <dbReference type="Pfam" id="PF05368"/>
    </source>
</evidence>
<accession>A0A928Z8A5</accession>
<evidence type="ECO:0000313" key="2">
    <source>
        <dbReference type="EMBL" id="MBE9042277.1"/>
    </source>
</evidence>
<dbReference type="Gene3D" id="3.90.25.10">
    <property type="entry name" value="UDP-galactose 4-epimerase, domain 1"/>
    <property type="match status" value="1"/>
</dbReference>
<dbReference type="RefSeq" id="WP_264322445.1">
    <property type="nucleotide sequence ID" value="NZ_JADEXN010000328.1"/>
</dbReference>
<dbReference type="InterPro" id="IPR051604">
    <property type="entry name" value="Ergot_Alk_Oxidoreductase"/>
</dbReference>
<name>A0A928Z8A5_9CYAN</name>
<gene>
    <name evidence="2" type="ORF">IQ235_15975</name>
</gene>
<protein>
    <submittedName>
        <fullName evidence="2">NmrA family NAD(P)-binding protein</fullName>
    </submittedName>
</protein>
<evidence type="ECO:0000313" key="3">
    <source>
        <dbReference type="Proteomes" id="UP000621799"/>
    </source>
</evidence>
<dbReference type="PANTHER" id="PTHR43162">
    <property type="match status" value="1"/>
</dbReference>
<organism evidence="2 3">
    <name type="scientific">Zarconia navalis LEGE 11467</name>
    <dbReference type="NCBI Taxonomy" id="1828826"/>
    <lineage>
        <taxon>Bacteria</taxon>
        <taxon>Bacillati</taxon>
        <taxon>Cyanobacteriota</taxon>
        <taxon>Cyanophyceae</taxon>
        <taxon>Oscillatoriophycideae</taxon>
        <taxon>Oscillatoriales</taxon>
        <taxon>Oscillatoriales incertae sedis</taxon>
        <taxon>Zarconia</taxon>
        <taxon>Zarconia navalis</taxon>
    </lineage>
</organism>
<dbReference type="AlphaFoldDB" id="A0A928Z8A5"/>
<keyword evidence="3" id="KW-1185">Reference proteome</keyword>
<sequence>MTTGPNILVLGATGKVGGEALRQLQLAGDSNPIAAVRSAEKAKTFQERGIKTVILDLDKPETLEPALKNIDRALLLTGYSVDMLRQSKRFVDAAKTTSVRHIVHIGASTAPTNEVAHWGWHQFVEAYIEQQGFSYTHLRPEAFMQNITGPGYRWLDGNVIRHYVGNACWSWVDCDDLALVVAHILREPQKYSGQVVSLGYDAKTFDEIADIFTQETGQPFVAQARPPEEFLENSLAAGADPAYMNCVYTQFKLNNEDAIPNADATFDNFEAITGRKPLSWHEFAKKHRDRLVARS</sequence>
<dbReference type="Gene3D" id="3.40.50.720">
    <property type="entry name" value="NAD(P)-binding Rossmann-like Domain"/>
    <property type="match status" value="1"/>
</dbReference>
<dbReference type="EMBL" id="JADEXN010000328">
    <property type="protein sequence ID" value="MBE9042277.1"/>
    <property type="molecule type" value="Genomic_DNA"/>
</dbReference>
<feature type="domain" description="NmrA-like" evidence="1">
    <location>
        <begin position="6"/>
        <end position="260"/>
    </location>
</feature>